<protein>
    <submittedName>
        <fullName evidence="3">DUF58 domain-containing protein</fullName>
    </submittedName>
</protein>
<dbReference type="Proteomes" id="UP001224477">
    <property type="component" value="Unassembled WGS sequence"/>
</dbReference>
<proteinExistence type="predicted"/>
<dbReference type="InterPro" id="IPR036465">
    <property type="entry name" value="vWFA_dom_sf"/>
</dbReference>
<feature type="transmembrane region" description="Helical" evidence="1">
    <location>
        <begin position="35"/>
        <end position="54"/>
    </location>
</feature>
<dbReference type="Pfam" id="PF01882">
    <property type="entry name" value="DUF58"/>
    <property type="match status" value="1"/>
</dbReference>
<feature type="domain" description="DUF58" evidence="2">
    <location>
        <begin position="205"/>
        <end position="376"/>
    </location>
</feature>
<gene>
    <name evidence="3" type="ORF">RCO22_21155</name>
</gene>
<keyword evidence="1" id="KW-0472">Membrane</keyword>
<sequence length="443" mass="50293">MRPTRLLLIWLGVLLGLSVLLGALGALQIKVPDTLHAVTWGLLLALLLLALLDAGRLRRRPSPRVRRQMPGSLALGRWGEVRVTLDHDYPQPLVVQVFDHVPDGLTVENLPQSIELRPAEQSELGYRLKPQRRGHFSFTRCEVHLPSPLGLWSARRLIDVKDATRVYPDFARLYGAQLLAVDNWLNQLGVRQRQRRGLGLEFHQLREFREGDSLRQIDWKATARQRTPIAREYQDERDQQIMFMLDCGRRMRSQDAELSHFDHALNACLLLSYVALRQGDAVGLCTFACDQPRYLAPVKGSGQLNLLLNAVYDLDTSRRTADYQAAASQLLARQKRRSLVIVVTNLRDEDDEELLSAVKRLSRQHRVLVASLREEVLDQLRQAPVQTLPEALAYCGNVDYLNTRDELHDRLNAHGLSVLDTLPSEMGAALVTRYLSWKKAGVL</sequence>
<dbReference type="Gene3D" id="3.40.50.410">
    <property type="entry name" value="von Willebrand factor, type A domain"/>
    <property type="match status" value="1"/>
</dbReference>
<dbReference type="RefSeq" id="WP_309255392.1">
    <property type="nucleotide sequence ID" value="NZ_JAVGXC010000024.1"/>
</dbReference>
<dbReference type="SUPFAM" id="SSF53300">
    <property type="entry name" value="vWA-like"/>
    <property type="match status" value="1"/>
</dbReference>
<dbReference type="InterPro" id="IPR002881">
    <property type="entry name" value="DUF58"/>
</dbReference>
<evidence type="ECO:0000256" key="1">
    <source>
        <dbReference type="SAM" id="Phobius"/>
    </source>
</evidence>
<reference evidence="3 4" key="1">
    <citation type="journal article" date="2023" name="Microbiol. Resour. Announc.">
        <title>Whole-genome sequence of Pseudomonas yamanorum OLsAu1 isolated from the edible ectomycorrhizal mushroom Lactarius sp. section Deliciosi.</title>
        <authorList>
            <person name="Ramirez-Mendoza R."/>
            <person name="Angeles-Argaiz R.E."/>
            <person name="Hernandez-Oaxaca D."/>
            <person name="Aguirre-Beltran L."/>
            <person name="Almaraz-Suarez J."/>
            <person name="Perez-Moreno J."/>
        </authorList>
    </citation>
    <scope>NUCLEOTIDE SEQUENCE [LARGE SCALE GENOMIC DNA]</scope>
    <source>
        <strain evidence="3 4">OLsAu1</strain>
    </source>
</reference>
<dbReference type="PANTHER" id="PTHR33608">
    <property type="entry name" value="BLL2464 PROTEIN"/>
    <property type="match status" value="1"/>
</dbReference>
<dbReference type="EMBL" id="JAVGXC010000024">
    <property type="protein sequence ID" value="MDR0191462.1"/>
    <property type="molecule type" value="Genomic_DNA"/>
</dbReference>
<name>A0ABU1CW25_9PSED</name>
<accession>A0ABU1CW25</accession>
<dbReference type="PANTHER" id="PTHR33608:SF3">
    <property type="entry name" value="SLR2013 PROTEIN"/>
    <property type="match status" value="1"/>
</dbReference>
<evidence type="ECO:0000313" key="4">
    <source>
        <dbReference type="Proteomes" id="UP001224477"/>
    </source>
</evidence>
<keyword evidence="1" id="KW-0812">Transmembrane</keyword>
<comment type="caution">
    <text evidence="3">The sequence shown here is derived from an EMBL/GenBank/DDBJ whole genome shotgun (WGS) entry which is preliminary data.</text>
</comment>
<keyword evidence="4" id="KW-1185">Reference proteome</keyword>
<keyword evidence="1" id="KW-1133">Transmembrane helix</keyword>
<evidence type="ECO:0000259" key="2">
    <source>
        <dbReference type="Pfam" id="PF01882"/>
    </source>
</evidence>
<organism evidence="3 4">
    <name type="scientific">Pseudomonas yamanorum</name>
    <dbReference type="NCBI Taxonomy" id="515393"/>
    <lineage>
        <taxon>Bacteria</taxon>
        <taxon>Pseudomonadati</taxon>
        <taxon>Pseudomonadota</taxon>
        <taxon>Gammaproteobacteria</taxon>
        <taxon>Pseudomonadales</taxon>
        <taxon>Pseudomonadaceae</taxon>
        <taxon>Pseudomonas</taxon>
    </lineage>
</organism>
<evidence type="ECO:0000313" key="3">
    <source>
        <dbReference type="EMBL" id="MDR0191462.1"/>
    </source>
</evidence>